<proteinExistence type="predicted"/>
<name>A0ACB8GXK0_PSICU</name>
<comment type="caution">
    <text evidence="1">The sequence shown here is derived from an EMBL/GenBank/DDBJ whole genome shotgun (WGS) entry which is preliminary data.</text>
</comment>
<accession>A0ACB8GXK0</accession>
<evidence type="ECO:0000313" key="1">
    <source>
        <dbReference type="EMBL" id="KAH9480102.1"/>
    </source>
</evidence>
<reference evidence="1" key="1">
    <citation type="submission" date="2021-10" db="EMBL/GenBank/DDBJ databases">
        <title>Psilocybe cubensis genome.</title>
        <authorList>
            <person name="Mckernan K.J."/>
            <person name="Crawford S."/>
            <person name="Trippe A."/>
            <person name="Kane L.T."/>
            <person name="Mclaughlin S."/>
        </authorList>
    </citation>
    <scope>NUCLEOTIDE SEQUENCE</scope>
    <source>
        <strain evidence="1">MGC-MH-2018</strain>
    </source>
</reference>
<organism evidence="1 2">
    <name type="scientific">Psilocybe cubensis</name>
    <name type="common">Psychedelic mushroom</name>
    <name type="synonym">Stropharia cubensis</name>
    <dbReference type="NCBI Taxonomy" id="181762"/>
    <lineage>
        <taxon>Eukaryota</taxon>
        <taxon>Fungi</taxon>
        <taxon>Dikarya</taxon>
        <taxon>Basidiomycota</taxon>
        <taxon>Agaricomycotina</taxon>
        <taxon>Agaricomycetes</taxon>
        <taxon>Agaricomycetidae</taxon>
        <taxon>Agaricales</taxon>
        <taxon>Agaricineae</taxon>
        <taxon>Strophariaceae</taxon>
        <taxon>Psilocybe</taxon>
    </lineage>
</organism>
<keyword evidence="2" id="KW-1185">Reference proteome</keyword>
<sequence length="922" mass="104383">MYDSPPPIVYALPPESPSTIQYAPVKPQDCELITTPIRKKRKVSGPVKRTKVADRQGKAQNTEHTPGQQSTPATFTDFPEPNVLETSNQELEATDDDIDTRLLPNFDENYSLFLDAVLAEECGLFQLTSRLFVVNGWNILRGESTRLWYHVLRVEIDGIFTSVCLCPAANGQSSCFHSRFIDQNAGVGSENQAFEVEKDTDQTTFLFSRHESIKDGQYMNYFSTPSFTRFSTIKNRAVVEHQGDDTRAGVWKCNKDSGASSCSHIVSARHTLQQYLTGNCDAQDDNVGKDGDTGLQYNGKLDYLLKGIAESVSYRPLPPPGWSRVASDPPSMPRVTFDIPPTIISLSTNDSCCCTTPRERFKALEPTIEKECTIYTLTRAFKAVITLQKCGKCTHRCIGPDCSSQGIFNFNNRSLFTHELLDDYTSAFSSSETPFISWVQTVSRRYQARNSPIPFANEKLFRSSWFSYARLIDFGPDMVCPSCGPTPDSTIWDGVTVSFSRKNLMPTLRPPTTIGENSISRPDVRPLPNLQAIPNRSLRLLIRYILQGPQLTTISDATHPEGSPKYERNRRMVERLTQIPELVRKLMALDPSVGELFDIHFGMATVLGKRNAHDVYSKFFIQLSSDENVLQFIAFSCLDNLRTFIRRPYLSNVHLLRYIPALHLLIKHELTMGTLTNQVLGVCKWLYVRVTVVYTLLKVHDGPAVVSNVLQENLFMDDWLKTGCCYAMPAIRDRPQYPNLPYESGYDLGSAEIDEDICRKYYSTYSKKRLTGGIMCVWCTHSICYGFHCIRAAEGRNDVFSAIFTRWKKAPKVVVYDFACALQPYCMLREPDFFKDTLFAIDIFHSSEHKCGEACFLSSYCAENPNLLRLNSSAAECGNSGISKIRKAVSYMSQDRAVMYMRVFFSIWNRQQIQKLEKKQGH</sequence>
<dbReference type="EMBL" id="JAFIQS020000006">
    <property type="protein sequence ID" value="KAH9480102.1"/>
    <property type="molecule type" value="Genomic_DNA"/>
</dbReference>
<evidence type="ECO:0000313" key="2">
    <source>
        <dbReference type="Proteomes" id="UP000664032"/>
    </source>
</evidence>
<protein>
    <submittedName>
        <fullName evidence="1">Uncharacterized protein</fullName>
    </submittedName>
</protein>
<gene>
    <name evidence="1" type="ORF">JR316_0006699</name>
</gene>
<dbReference type="Proteomes" id="UP000664032">
    <property type="component" value="Unassembled WGS sequence"/>
</dbReference>